<name>A0A6P8ZHE5_THRPL</name>
<dbReference type="KEGG" id="tpal:117639876"/>
<feature type="compositionally biased region" description="Basic and acidic residues" evidence="1">
    <location>
        <begin position="106"/>
        <end position="118"/>
    </location>
</feature>
<dbReference type="RefSeq" id="XP_034231714.1">
    <property type="nucleotide sequence ID" value="XM_034375823.1"/>
</dbReference>
<dbReference type="Proteomes" id="UP000515158">
    <property type="component" value="Unplaced"/>
</dbReference>
<keyword evidence="2" id="KW-1185">Reference proteome</keyword>
<dbReference type="AlphaFoldDB" id="A0A6P8ZHE5"/>
<feature type="region of interest" description="Disordered" evidence="1">
    <location>
        <begin position="276"/>
        <end position="311"/>
    </location>
</feature>
<feature type="region of interest" description="Disordered" evidence="1">
    <location>
        <begin position="79"/>
        <end position="126"/>
    </location>
</feature>
<dbReference type="GeneID" id="117639876"/>
<evidence type="ECO:0000313" key="3">
    <source>
        <dbReference type="RefSeq" id="XP_034231714.1"/>
    </source>
</evidence>
<reference evidence="3" key="1">
    <citation type="submission" date="2025-08" db="UniProtKB">
        <authorList>
            <consortium name="RefSeq"/>
        </authorList>
    </citation>
    <scope>IDENTIFICATION</scope>
    <source>
        <tissue evidence="3">Total insect</tissue>
    </source>
</reference>
<feature type="compositionally biased region" description="Basic residues" evidence="1">
    <location>
        <begin position="282"/>
        <end position="296"/>
    </location>
</feature>
<evidence type="ECO:0000313" key="2">
    <source>
        <dbReference type="Proteomes" id="UP000515158"/>
    </source>
</evidence>
<dbReference type="InParanoid" id="A0A6P8ZHE5"/>
<gene>
    <name evidence="3" type="primary">LOC117639876</name>
</gene>
<evidence type="ECO:0000256" key="1">
    <source>
        <dbReference type="SAM" id="MobiDB-lite"/>
    </source>
</evidence>
<dbReference type="OrthoDB" id="10480806at2759"/>
<sequence length="358" mass="40025">MPPAWQGYIPADVLEHAKKVLSNNANGRVKLQKEVDKLHFRQNWKNSNYPKKPVPGVGEDMWAALKDDLAELVKDTDADMKDVDDDDDAMHHRDPEFDAPLSDFEAGGHRDEFDGPHDGDEEDTAGQPYFVDFWGNRVPQYDNGFHGLPETVDESRKEYNNDPNGWNPEYTKGLWSHNDEHLQAYSGYVNAPQPQGAQPAQNQMRPVYDPGLGLEANINKYVADNGTWVGPEPDPVEDDLQGLMADAVSHEPTLQNPSDYHPTYEDVVRYLNSRYAAQYQRPRPRPRSRPRPRPHNTVRMSAGSATTTPRSVCKGIKDVGLAADGQQMQHVQGVVCASSFDHSEEEGVAVAEAEGDPE</sequence>
<accession>A0A6P8ZHE5</accession>
<organism evidence="3">
    <name type="scientific">Thrips palmi</name>
    <name type="common">Melon thrips</name>
    <dbReference type="NCBI Taxonomy" id="161013"/>
    <lineage>
        <taxon>Eukaryota</taxon>
        <taxon>Metazoa</taxon>
        <taxon>Ecdysozoa</taxon>
        <taxon>Arthropoda</taxon>
        <taxon>Hexapoda</taxon>
        <taxon>Insecta</taxon>
        <taxon>Pterygota</taxon>
        <taxon>Neoptera</taxon>
        <taxon>Paraneoptera</taxon>
        <taxon>Thysanoptera</taxon>
        <taxon>Terebrantia</taxon>
        <taxon>Thripoidea</taxon>
        <taxon>Thripidae</taxon>
        <taxon>Thrips</taxon>
    </lineage>
</organism>
<protein>
    <submittedName>
        <fullName evidence="3">Uncharacterized protein LOC117639876</fullName>
    </submittedName>
</protein>
<proteinExistence type="predicted"/>